<evidence type="ECO:0000313" key="1">
    <source>
        <dbReference type="EMBL" id="MBX63526.1"/>
    </source>
</evidence>
<dbReference type="EMBL" id="GGEC01083042">
    <property type="protein sequence ID" value="MBX63526.1"/>
    <property type="molecule type" value="Transcribed_RNA"/>
</dbReference>
<sequence>MYTVILQNPKLLINIKEKKKRTGRITARAQNTETKPFLSFLHLSSSPLALSG</sequence>
<name>A0A2P2Q965_RHIMU</name>
<protein>
    <submittedName>
        <fullName evidence="1">Uncharacterized protein</fullName>
    </submittedName>
</protein>
<proteinExistence type="predicted"/>
<organism evidence="1">
    <name type="scientific">Rhizophora mucronata</name>
    <name type="common">Asiatic mangrove</name>
    <dbReference type="NCBI Taxonomy" id="61149"/>
    <lineage>
        <taxon>Eukaryota</taxon>
        <taxon>Viridiplantae</taxon>
        <taxon>Streptophyta</taxon>
        <taxon>Embryophyta</taxon>
        <taxon>Tracheophyta</taxon>
        <taxon>Spermatophyta</taxon>
        <taxon>Magnoliopsida</taxon>
        <taxon>eudicotyledons</taxon>
        <taxon>Gunneridae</taxon>
        <taxon>Pentapetalae</taxon>
        <taxon>rosids</taxon>
        <taxon>fabids</taxon>
        <taxon>Malpighiales</taxon>
        <taxon>Rhizophoraceae</taxon>
        <taxon>Rhizophora</taxon>
    </lineage>
</organism>
<accession>A0A2P2Q965</accession>
<dbReference type="AlphaFoldDB" id="A0A2P2Q965"/>
<reference evidence="1" key="1">
    <citation type="submission" date="2018-02" db="EMBL/GenBank/DDBJ databases">
        <title>Rhizophora mucronata_Transcriptome.</title>
        <authorList>
            <person name="Meera S.P."/>
            <person name="Sreeshan A."/>
            <person name="Augustine A."/>
        </authorList>
    </citation>
    <scope>NUCLEOTIDE SEQUENCE</scope>
    <source>
        <tissue evidence="1">Leaf</tissue>
    </source>
</reference>